<dbReference type="GO" id="GO:0006313">
    <property type="term" value="P:DNA transposition"/>
    <property type="evidence" value="ECO:0007669"/>
    <property type="project" value="InterPro"/>
</dbReference>
<reference evidence="2 3" key="1">
    <citation type="submission" date="2020-01" db="EMBL/GenBank/DDBJ databases">
        <title>Complete and circular genome sequences of six lactobacillus isolates from horses.</title>
        <authorList>
            <person name="Hassan H.M."/>
        </authorList>
    </citation>
    <scope>NUCLEOTIDE SEQUENCE [LARGE SCALE GENOMIC DNA]</scope>
    <source>
        <strain evidence="2 3">1A</strain>
    </source>
</reference>
<proteinExistence type="predicted"/>
<dbReference type="PANTHER" id="PTHR33055">
    <property type="entry name" value="TRANSPOSASE FOR INSERTION SEQUENCE ELEMENT IS1111A"/>
    <property type="match status" value="1"/>
</dbReference>
<dbReference type="AlphaFoldDB" id="A0A7H9EII3"/>
<gene>
    <name evidence="2" type="ORF">GTO87_01700</name>
</gene>
<protein>
    <submittedName>
        <fullName evidence="2">Transposase</fullName>
    </submittedName>
</protein>
<organism evidence="2 3">
    <name type="scientific">Ligilactobacillus saerimneri</name>
    <dbReference type="NCBI Taxonomy" id="228229"/>
    <lineage>
        <taxon>Bacteria</taxon>
        <taxon>Bacillati</taxon>
        <taxon>Bacillota</taxon>
        <taxon>Bacilli</taxon>
        <taxon>Lactobacillales</taxon>
        <taxon>Lactobacillaceae</taxon>
        <taxon>Ligilactobacillus</taxon>
    </lineage>
</organism>
<dbReference type="EMBL" id="CP047418">
    <property type="protein sequence ID" value="QLL77444.1"/>
    <property type="molecule type" value="Genomic_DNA"/>
</dbReference>
<dbReference type="InterPro" id="IPR002525">
    <property type="entry name" value="Transp_IS110-like_N"/>
</dbReference>
<dbReference type="RefSeq" id="WP_180849300.1">
    <property type="nucleotide sequence ID" value="NZ_CP047418.1"/>
</dbReference>
<evidence type="ECO:0000259" key="1">
    <source>
        <dbReference type="Pfam" id="PF01548"/>
    </source>
</evidence>
<dbReference type="KEGG" id="lsw:GTO87_01700"/>
<name>A0A7H9EII3_9LACO</name>
<dbReference type="InterPro" id="IPR047650">
    <property type="entry name" value="Transpos_IS110"/>
</dbReference>
<feature type="domain" description="Transposase IS110-like N-terminal" evidence="1">
    <location>
        <begin position="6"/>
        <end position="155"/>
    </location>
</feature>
<accession>A0A7H9EII3</accession>
<dbReference type="GO" id="GO:0004803">
    <property type="term" value="F:transposase activity"/>
    <property type="evidence" value="ECO:0007669"/>
    <property type="project" value="InterPro"/>
</dbReference>
<dbReference type="PANTHER" id="PTHR33055:SF17">
    <property type="entry name" value="THIRD ORF IN TRANSPOSON ISC1491"/>
    <property type="match status" value="1"/>
</dbReference>
<sequence length="250" mass="28984">MRCVFGIDVSSKSCNVAVVINECLVEEAKLGLDMLGFNELKKLLGSYSQPEVVFEVTGVYSRRLQRSLIDNNYQFVCLNPLRARIELTSFRYNKTDTNDARNLAYSSFHIQRQPAAPTAPIYEELRDLNRFYQNVTNDIVRLKNRLHKVLQLTFPEIERLLSNTNGEFYWQIVKHFSHPSFVATESEKEIITFLIRISKKKVTSDYLRQVAQRLMALGEQAYPAVSADSPKVTELRYYTQQLIVIVKKQF</sequence>
<dbReference type="Pfam" id="PF01548">
    <property type="entry name" value="DEDD_Tnp_IS110"/>
    <property type="match status" value="1"/>
</dbReference>
<evidence type="ECO:0000313" key="3">
    <source>
        <dbReference type="Proteomes" id="UP000510886"/>
    </source>
</evidence>
<dbReference type="Proteomes" id="UP000510886">
    <property type="component" value="Chromosome"/>
</dbReference>
<evidence type="ECO:0000313" key="2">
    <source>
        <dbReference type="EMBL" id="QLL77444.1"/>
    </source>
</evidence>
<dbReference type="GO" id="GO:0003677">
    <property type="term" value="F:DNA binding"/>
    <property type="evidence" value="ECO:0007669"/>
    <property type="project" value="InterPro"/>
</dbReference>